<dbReference type="OrthoDB" id="2862840at2"/>
<reference evidence="2" key="1">
    <citation type="submission" date="2016-10" db="EMBL/GenBank/DDBJ databases">
        <authorList>
            <person name="Varghese N."/>
            <person name="Submissions S."/>
        </authorList>
    </citation>
    <scope>NUCLEOTIDE SEQUENCE [LARGE SCALE GENOMIC DNA]</scope>
    <source>
        <strain evidence="2">SP</strain>
    </source>
</reference>
<organism evidence="1 2">
    <name type="scientific">Evansella caseinilytica</name>
    <dbReference type="NCBI Taxonomy" id="1503961"/>
    <lineage>
        <taxon>Bacteria</taxon>
        <taxon>Bacillati</taxon>
        <taxon>Bacillota</taxon>
        <taxon>Bacilli</taxon>
        <taxon>Bacillales</taxon>
        <taxon>Bacillaceae</taxon>
        <taxon>Evansella</taxon>
    </lineage>
</organism>
<name>A0A1H3V0M7_9BACI</name>
<proteinExistence type="predicted"/>
<sequence>MKKIALLLITIALLAGVGIRIWYVNKDVDLPPIYTVQMGEEVAIEQDIFLDAFENMDGYTVTVNQAEILSYEDFLAKYHYTDKENDPLFEEDDSHYPEMVYDLHVTIKNKNHTEDPTEHSGINFIFYKLVGTNFSLQINSELYSVANPDLEAEMNDGFRLRPKTEMDFHLPFYFAPSSKMFAIQTEDILNDQVYLVVSLHPNVKRILID</sequence>
<dbReference type="AlphaFoldDB" id="A0A1H3V0M7"/>
<protein>
    <recommendedName>
        <fullName evidence="3">DUF5028 domain-containing protein</fullName>
    </recommendedName>
</protein>
<evidence type="ECO:0000313" key="1">
    <source>
        <dbReference type="EMBL" id="SDZ68263.1"/>
    </source>
</evidence>
<evidence type="ECO:0000313" key="2">
    <source>
        <dbReference type="Proteomes" id="UP000198935"/>
    </source>
</evidence>
<evidence type="ECO:0008006" key="3">
    <source>
        <dbReference type="Google" id="ProtNLM"/>
    </source>
</evidence>
<dbReference type="EMBL" id="FNPI01000033">
    <property type="protein sequence ID" value="SDZ68263.1"/>
    <property type="molecule type" value="Genomic_DNA"/>
</dbReference>
<dbReference type="Pfam" id="PF16431">
    <property type="entry name" value="DUF5028"/>
    <property type="match status" value="1"/>
</dbReference>
<dbReference type="InterPro" id="IPR032209">
    <property type="entry name" value="DUF5028"/>
</dbReference>
<dbReference type="Proteomes" id="UP000198935">
    <property type="component" value="Unassembled WGS sequence"/>
</dbReference>
<accession>A0A1H3V0M7</accession>
<keyword evidence="2" id="KW-1185">Reference proteome</keyword>
<gene>
    <name evidence="1" type="ORF">SAMN05421736_13318</name>
</gene>
<dbReference type="STRING" id="1503961.SAMN05421736_13318"/>